<comment type="caution">
    <text evidence="2">The sequence shown here is derived from an EMBL/GenBank/DDBJ whole genome shotgun (WGS) entry which is preliminary data.</text>
</comment>
<dbReference type="AlphaFoldDB" id="A0A133KDL1"/>
<evidence type="ECO:0000259" key="1">
    <source>
        <dbReference type="PROSITE" id="PS51481"/>
    </source>
</evidence>
<dbReference type="PANTHER" id="PTHR28629">
    <property type="entry name" value="TRIOKINASE/FMN CYCLASE"/>
    <property type="match status" value="1"/>
</dbReference>
<dbReference type="STRING" id="33036.HMPREF3200_01127"/>
<dbReference type="Proteomes" id="UP000070383">
    <property type="component" value="Unassembled WGS sequence"/>
</dbReference>
<organism evidence="2 3">
    <name type="scientific">Anaerococcus tetradius</name>
    <dbReference type="NCBI Taxonomy" id="33036"/>
    <lineage>
        <taxon>Bacteria</taxon>
        <taxon>Bacillati</taxon>
        <taxon>Bacillota</taxon>
        <taxon>Tissierellia</taxon>
        <taxon>Tissierellales</taxon>
        <taxon>Peptoniphilaceae</taxon>
        <taxon>Anaerococcus</taxon>
    </lineage>
</organism>
<accession>A0A133KDL1</accession>
<dbReference type="FunFam" id="3.40.50.10440:FF:000001">
    <property type="entry name" value="Dihydroxyacetone kinase, DhaK subunit"/>
    <property type="match status" value="1"/>
</dbReference>
<dbReference type="GO" id="GO:0004371">
    <property type="term" value="F:glycerone kinase activity"/>
    <property type="evidence" value="ECO:0007669"/>
    <property type="project" value="InterPro"/>
</dbReference>
<dbReference type="InterPro" id="IPR050861">
    <property type="entry name" value="Dihydroxyacetone_Kinase"/>
</dbReference>
<dbReference type="RefSeq" id="WP_004835825.1">
    <property type="nucleotide sequence ID" value="NZ_CAMUDP010000016.1"/>
</dbReference>
<keyword evidence="2" id="KW-0808">Transferase</keyword>
<keyword evidence="3" id="KW-1185">Reference proteome</keyword>
<dbReference type="SUPFAM" id="SSF82549">
    <property type="entry name" value="DAK1/DegV-like"/>
    <property type="match status" value="1"/>
</dbReference>
<dbReference type="Gene3D" id="3.30.1180.20">
    <property type="entry name" value="Dihydroxyacetone kinase, domain 2"/>
    <property type="match status" value="1"/>
</dbReference>
<dbReference type="Pfam" id="PF02733">
    <property type="entry name" value="Dak1"/>
    <property type="match status" value="1"/>
</dbReference>
<sequence>MKKIINDVDKIIDEMIDGLVKANDDILERLEDSTVVARKGEAKKAKVGLISGGGSGHEPAHAGYVGEGMLDCAICGSIFTSPTPDQILKAIEKADSGKGVFMVIKNYQGDVMNFEIAQEMAEMQGIKVDSIIVRDDIAIENYEDRRGVAGTIFVHKVLGAMAEDGKSLEEIKAKAEEIVKNIKTIGLATKPCVNPNDGKESFSLGEDEIEMGIGIHGEEGIKKEKLQSANAMAKEMVDRLLAEITDTSTDFALMVNGMGQTTEMELYLINNFVSDYLKEKGINVKKYFVGNYMTSMDMAGFSLTLFNIDDEILSYLDRKVCVGRR</sequence>
<feature type="domain" description="DhaK" evidence="1">
    <location>
        <begin position="7"/>
        <end position="325"/>
    </location>
</feature>
<protein>
    <submittedName>
        <fullName evidence="2">Dihydroxyacetone kinase, DhaK subunit</fullName>
    </submittedName>
</protein>
<evidence type="ECO:0000313" key="2">
    <source>
        <dbReference type="EMBL" id="KWZ77656.1"/>
    </source>
</evidence>
<dbReference type="OrthoDB" id="9806345at2"/>
<evidence type="ECO:0000313" key="3">
    <source>
        <dbReference type="Proteomes" id="UP000070383"/>
    </source>
</evidence>
<dbReference type="InterPro" id="IPR012736">
    <property type="entry name" value="DhaK_1"/>
</dbReference>
<reference evidence="3" key="1">
    <citation type="submission" date="2016-01" db="EMBL/GenBank/DDBJ databases">
        <authorList>
            <person name="Mitreva M."/>
            <person name="Pepin K.H."/>
            <person name="Mihindukulasuriya K.A."/>
            <person name="Fulton R."/>
            <person name="Fronick C."/>
            <person name="O'Laughlin M."/>
            <person name="Miner T."/>
            <person name="Herter B."/>
            <person name="Rosa B.A."/>
            <person name="Cordes M."/>
            <person name="Tomlinson C."/>
            <person name="Wollam A."/>
            <person name="Palsikar V.B."/>
            <person name="Mardis E.R."/>
            <person name="Wilson R.K."/>
        </authorList>
    </citation>
    <scope>NUCLEOTIDE SEQUENCE [LARGE SCALE GENOMIC DNA]</scope>
    <source>
        <strain evidence="3">MJR8151</strain>
    </source>
</reference>
<dbReference type="PANTHER" id="PTHR28629:SF4">
    <property type="entry name" value="TRIOKINASE_FMN CYCLASE"/>
    <property type="match status" value="1"/>
</dbReference>
<dbReference type="PATRIC" id="fig|33036.3.peg.1116"/>
<dbReference type="InterPro" id="IPR004006">
    <property type="entry name" value="DhaK_dom"/>
</dbReference>
<keyword evidence="2" id="KW-0418">Kinase</keyword>
<dbReference type="GO" id="GO:0019563">
    <property type="term" value="P:glycerol catabolic process"/>
    <property type="evidence" value="ECO:0007669"/>
    <property type="project" value="TreeGrafter"/>
</dbReference>
<dbReference type="NCBIfam" id="TIGR02363">
    <property type="entry name" value="dhaK1"/>
    <property type="match status" value="1"/>
</dbReference>
<dbReference type="GO" id="GO:0005829">
    <property type="term" value="C:cytosol"/>
    <property type="evidence" value="ECO:0007669"/>
    <property type="project" value="TreeGrafter"/>
</dbReference>
<proteinExistence type="predicted"/>
<name>A0A133KDL1_9FIRM</name>
<dbReference type="PROSITE" id="PS51481">
    <property type="entry name" value="DHAK"/>
    <property type="match status" value="1"/>
</dbReference>
<dbReference type="Gene3D" id="3.40.50.10440">
    <property type="entry name" value="Dihydroxyacetone kinase, domain 1"/>
    <property type="match status" value="1"/>
</dbReference>
<gene>
    <name evidence="2" type="ORF">HMPREF3200_01127</name>
</gene>
<dbReference type="EMBL" id="LRPM01000046">
    <property type="protein sequence ID" value="KWZ77656.1"/>
    <property type="molecule type" value="Genomic_DNA"/>
</dbReference>